<dbReference type="InterPro" id="IPR015943">
    <property type="entry name" value="WD40/YVTN_repeat-like_dom_sf"/>
</dbReference>
<dbReference type="PROSITE" id="PS50082">
    <property type="entry name" value="WD_REPEATS_2"/>
    <property type="match status" value="1"/>
</dbReference>
<evidence type="ECO:0000313" key="5">
    <source>
        <dbReference type="EMBL" id="CAE0718891.1"/>
    </source>
</evidence>
<dbReference type="PROSITE" id="PS00678">
    <property type="entry name" value="WD_REPEATS_1"/>
    <property type="match status" value="1"/>
</dbReference>
<dbReference type="PANTHER" id="PTHR22847:SF637">
    <property type="entry name" value="WD REPEAT DOMAIN 5B"/>
    <property type="match status" value="1"/>
</dbReference>
<feature type="region of interest" description="Disordered" evidence="4">
    <location>
        <begin position="72"/>
        <end position="97"/>
    </location>
</feature>
<reference evidence="5" key="1">
    <citation type="submission" date="2021-01" db="EMBL/GenBank/DDBJ databases">
        <authorList>
            <person name="Corre E."/>
            <person name="Pelletier E."/>
            <person name="Niang G."/>
            <person name="Scheremetjew M."/>
            <person name="Finn R."/>
            <person name="Kale V."/>
            <person name="Holt S."/>
            <person name="Cochrane G."/>
            <person name="Meng A."/>
            <person name="Brown T."/>
            <person name="Cohen L."/>
        </authorList>
    </citation>
    <scope>NUCLEOTIDE SEQUENCE</scope>
    <source>
        <strain evidence="5">10249 10 AB</strain>
    </source>
</reference>
<feature type="compositionally biased region" description="Basic and acidic residues" evidence="4">
    <location>
        <begin position="162"/>
        <end position="182"/>
    </location>
</feature>
<dbReference type="InterPro" id="IPR001680">
    <property type="entry name" value="WD40_rpt"/>
</dbReference>
<evidence type="ECO:0000256" key="2">
    <source>
        <dbReference type="ARBA" id="ARBA00022737"/>
    </source>
</evidence>
<dbReference type="InterPro" id="IPR019775">
    <property type="entry name" value="WD40_repeat_CS"/>
</dbReference>
<protein>
    <submittedName>
        <fullName evidence="5">Uncharacterized protein</fullName>
    </submittedName>
</protein>
<dbReference type="PROSITE" id="PS50294">
    <property type="entry name" value="WD_REPEATS_REGION"/>
    <property type="match status" value="1"/>
</dbReference>
<dbReference type="EMBL" id="HBIX01016068">
    <property type="protein sequence ID" value="CAE0718891.1"/>
    <property type="molecule type" value="Transcribed_RNA"/>
</dbReference>
<organism evidence="5">
    <name type="scientific">Pseudo-nitzschia australis</name>
    <dbReference type="NCBI Taxonomy" id="44445"/>
    <lineage>
        <taxon>Eukaryota</taxon>
        <taxon>Sar</taxon>
        <taxon>Stramenopiles</taxon>
        <taxon>Ochrophyta</taxon>
        <taxon>Bacillariophyta</taxon>
        <taxon>Bacillariophyceae</taxon>
        <taxon>Bacillariophycidae</taxon>
        <taxon>Bacillariales</taxon>
        <taxon>Bacillariaceae</taxon>
        <taxon>Pseudo-nitzschia</taxon>
    </lineage>
</organism>
<dbReference type="Pfam" id="PF00400">
    <property type="entry name" value="WD40"/>
    <property type="match status" value="1"/>
</dbReference>
<feature type="region of interest" description="Disordered" evidence="4">
    <location>
        <begin position="161"/>
        <end position="182"/>
    </location>
</feature>
<feature type="repeat" description="WD" evidence="3">
    <location>
        <begin position="186"/>
        <end position="227"/>
    </location>
</feature>
<feature type="compositionally biased region" description="Basic and acidic residues" evidence="4">
    <location>
        <begin position="313"/>
        <end position="322"/>
    </location>
</feature>
<feature type="region of interest" description="Disordered" evidence="4">
    <location>
        <begin position="366"/>
        <end position="387"/>
    </location>
</feature>
<keyword evidence="2" id="KW-0677">Repeat</keyword>
<dbReference type="AlphaFoldDB" id="A0A7S4AKL3"/>
<dbReference type="Gene3D" id="2.130.10.10">
    <property type="entry name" value="YVTN repeat-like/Quinoprotein amine dehydrogenase"/>
    <property type="match status" value="2"/>
</dbReference>
<accession>A0A7S4AKL3</accession>
<dbReference type="SUPFAM" id="SSF50978">
    <property type="entry name" value="WD40 repeat-like"/>
    <property type="match status" value="1"/>
</dbReference>
<name>A0A7S4AKL3_9STRA</name>
<feature type="compositionally biased region" description="Basic and acidic residues" evidence="4">
    <location>
        <begin position="690"/>
        <end position="699"/>
    </location>
</feature>
<evidence type="ECO:0000256" key="4">
    <source>
        <dbReference type="SAM" id="MobiDB-lite"/>
    </source>
</evidence>
<dbReference type="InterPro" id="IPR036322">
    <property type="entry name" value="WD40_repeat_dom_sf"/>
</dbReference>
<evidence type="ECO:0000256" key="3">
    <source>
        <dbReference type="PROSITE-ProRule" id="PRU00221"/>
    </source>
</evidence>
<proteinExistence type="predicted"/>
<gene>
    <name evidence="5" type="ORF">PAUS00366_LOCUS11645</name>
</gene>
<dbReference type="SMART" id="SM00320">
    <property type="entry name" value="WD40"/>
    <property type="match status" value="5"/>
</dbReference>
<feature type="region of interest" description="Disordered" evidence="4">
    <location>
        <begin position="313"/>
        <end position="341"/>
    </location>
</feature>
<dbReference type="PANTHER" id="PTHR22847">
    <property type="entry name" value="WD40 REPEAT PROTEIN"/>
    <property type="match status" value="1"/>
</dbReference>
<feature type="region of interest" description="Disordered" evidence="4">
    <location>
        <begin position="678"/>
        <end position="699"/>
    </location>
</feature>
<keyword evidence="1 3" id="KW-0853">WD repeat</keyword>
<dbReference type="GO" id="GO:1990234">
    <property type="term" value="C:transferase complex"/>
    <property type="evidence" value="ECO:0007669"/>
    <property type="project" value="UniProtKB-ARBA"/>
</dbReference>
<evidence type="ECO:0000256" key="1">
    <source>
        <dbReference type="ARBA" id="ARBA00022574"/>
    </source>
</evidence>
<feature type="compositionally biased region" description="Basic and acidic residues" evidence="4">
    <location>
        <begin position="373"/>
        <end position="386"/>
    </location>
</feature>
<sequence length="699" mass="77623">MDLLMDPSVMRGGPAACYPCTEDDFNYIAKNHANSSGEDHAAQDDSEAFERDKEQYLRDLKALYAASASASNNQIQSGETEAGINDAGAYEPTPLDQKLDEIDGDYLHHQHMQQQHTEQLQYDEYQQLAQQLQYEQQEREYYESWRDAKHWAKAFGVNLDDTNDRDGNNNETRTKKSRIKDTSKPGIGHKEVIYGISFGEDGKYAATASQDATVCIWEVATNRLLSTLKGHDVKYECLRVEWATRKWADSVLDRSFLFANLIASSGADGKVKLWACKNDDESGRDDQGLRTIDNKWKCEYTLDHANLLSRGVHTEEPVKEKETADDDDYFGVGVDDKKGSDDKPQVYSLQFIDHWKVFTKDLSQQNCSHHSKQKDNPKELKEKNDDFDQNSFLMTSSDEFIHLWEIERHPLDQQLSLDGQKIHLLQEKIKLKEVLSLYFGPLDDHSYGVTACSITGEGLDLPAPPTKSSEAKDGSVAFGGERNPSNTIFVFDAAYSPGSGLLGVALSDGSLRLVNGRGYCISVIQLPGSKSHLTSFCWDATGNRLATCVGTGHLITWSLDPESHDKGNYHTAATCTAIFEGGHQSGRPLFGSRFCGGEDENLLISWGIDGKLCLWHSKASGNIYDPVAILKDDGSYPIFAVEISRSERNLVVGGGSEGGFIGVPLHFYSIPPLTNITAGAKEEQSDDDDGKTKEVSEDS</sequence>